<gene>
    <name evidence="9" type="ORF">H9Q77_13925</name>
</gene>
<dbReference type="Gene3D" id="3.40.50.150">
    <property type="entry name" value="Vaccinia Virus protein VP39"/>
    <property type="match status" value="1"/>
</dbReference>
<reference evidence="9 10" key="1">
    <citation type="submission" date="2020-08" db="EMBL/GenBank/DDBJ databases">
        <authorList>
            <person name="Liu C."/>
            <person name="Sun Q."/>
        </authorList>
    </citation>
    <scope>NUCLEOTIDE SEQUENCE [LARGE SCALE GENOMIC DNA]</scope>
    <source>
        <strain evidence="9 10">NSJ-8</strain>
    </source>
</reference>
<sequence>MSNNCQIPTPIQYVKTMLDYAGYQKGLYGKKILENSCGEGNVLCEIARRYVKDAMNLGYSKTRIVAGLERDIEAYETDKEKIEICMERLNAVLREYDIEGVRWNIHNSDYLKARTKKYSYVIGNPPYITYHDMSEKQRKWLKKKFKSCKRGRFDYCYAFIEKSLNSLATNGILVYLVPYSIIKNKFASDLRKIMIRYVTEIYDYSGIKIFPEAITSSIIIKCNNQTNGKEIQFFPAKNSKMQKYDRNKLDDKWSFEKVEKKERHFDDYFEICNSVATLLNEAFLLKKYEETDDYIIAEGFQIEKKLVYPAISTKSVNKKYLIIFPYSYKGGRIIHYDVEEFERKFPGATNYLRNYYDKLSKRKKDQKAQWFEYGRSQALNKVFGRKLVMPMVITNSVNINYGGKNEIPYAGYFIRCRRGSGLQLKDAKKILESPHFYDYVQKHGTPTTPSSYRISVDDIKKYKF</sequence>
<dbReference type="REBASE" id="442439">
    <property type="entry name" value="M.LbaNSJ8ORF13925P"/>
</dbReference>
<dbReference type="InterPro" id="IPR029063">
    <property type="entry name" value="SAM-dependent_MTases_sf"/>
</dbReference>
<dbReference type="InterPro" id="IPR050953">
    <property type="entry name" value="N4_N6_ade-DNA_methylase"/>
</dbReference>
<evidence type="ECO:0000256" key="1">
    <source>
        <dbReference type="ARBA" id="ARBA00011900"/>
    </source>
</evidence>
<keyword evidence="5" id="KW-0680">Restriction system</keyword>
<evidence type="ECO:0000313" key="10">
    <source>
        <dbReference type="Proteomes" id="UP000515981"/>
    </source>
</evidence>
<evidence type="ECO:0000256" key="2">
    <source>
        <dbReference type="ARBA" id="ARBA00022603"/>
    </source>
</evidence>
<evidence type="ECO:0000256" key="5">
    <source>
        <dbReference type="ARBA" id="ARBA00022747"/>
    </source>
</evidence>
<dbReference type="GO" id="GO:0003677">
    <property type="term" value="F:DNA binding"/>
    <property type="evidence" value="ECO:0007669"/>
    <property type="project" value="UniProtKB-KW"/>
</dbReference>
<dbReference type="AlphaFoldDB" id="A0A7G9FUC4"/>
<keyword evidence="3 9" id="KW-0808">Transferase</keyword>
<evidence type="ECO:0000259" key="8">
    <source>
        <dbReference type="Pfam" id="PF07669"/>
    </source>
</evidence>
<keyword evidence="10" id="KW-1185">Reference proteome</keyword>
<dbReference type="InterPro" id="IPR002052">
    <property type="entry name" value="DNA_methylase_N6_adenine_CS"/>
</dbReference>
<dbReference type="InterPro" id="IPR011639">
    <property type="entry name" value="MethylTrfase_TaqI-like_dom"/>
</dbReference>
<feature type="domain" description="Type II methyltransferase M.TaqI-like" evidence="8">
    <location>
        <begin position="86"/>
        <end position="210"/>
    </location>
</feature>
<dbReference type="PANTHER" id="PTHR33841:SF6">
    <property type="entry name" value="TYPE II METHYLTRANSFERASE M.HINDII"/>
    <property type="match status" value="1"/>
</dbReference>
<evidence type="ECO:0000256" key="3">
    <source>
        <dbReference type="ARBA" id="ARBA00022679"/>
    </source>
</evidence>
<name>A0A7G9FUC4_9FIRM</name>
<keyword evidence="2 9" id="KW-0489">Methyltransferase</keyword>
<dbReference type="EC" id="2.1.1.72" evidence="1"/>
<accession>A0A7G9FUC4</accession>
<dbReference type="PANTHER" id="PTHR33841">
    <property type="entry name" value="DNA METHYLTRANSFERASE YEEA-RELATED"/>
    <property type="match status" value="1"/>
</dbReference>
<evidence type="ECO:0000256" key="4">
    <source>
        <dbReference type="ARBA" id="ARBA00022691"/>
    </source>
</evidence>
<dbReference type="SUPFAM" id="SSF53335">
    <property type="entry name" value="S-adenosyl-L-methionine-dependent methyltransferases"/>
    <property type="match status" value="1"/>
</dbReference>
<dbReference type="GO" id="GO:0009007">
    <property type="term" value="F:site-specific DNA-methyltransferase (adenine-specific) activity"/>
    <property type="evidence" value="ECO:0007669"/>
    <property type="project" value="UniProtKB-EC"/>
</dbReference>
<evidence type="ECO:0000256" key="6">
    <source>
        <dbReference type="ARBA" id="ARBA00023125"/>
    </source>
</evidence>
<dbReference type="Proteomes" id="UP000515981">
    <property type="component" value="Chromosome"/>
</dbReference>
<evidence type="ECO:0000313" key="9">
    <source>
        <dbReference type="EMBL" id="QNM02156.1"/>
    </source>
</evidence>
<dbReference type="GO" id="GO:0009307">
    <property type="term" value="P:DNA restriction-modification system"/>
    <property type="evidence" value="ECO:0007669"/>
    <property type="project" value="UniProtKB-KW"/>
</dbReference>
<dbReference type="KEGG" id="ssun:H9Q77_13925"/>
<dbReference type="RefSeq" id="WP_249325945.1">
    <property type="nucleotide sequence ID" value="NZ_CP060633.1"/>
</dbReference>
<dbReference type="PROSITE" id="PS00092">
    <property type="entry name" value="N6_MTASE"/>
    <property type="match status" value="1"/>
</dbReference>
<keyword evidence="6" id="KW-0238">DNA-binding</keyword>
<proteinExistence type="predicted"/>
<dbReference type="EMBL" id="CP060633">
    <property type="protein sequence ID" value="QNM02156.1"/>
    <property type="molecule type" value="Genomic_DNA"/>
</dbReference>
<dbReference type="GO" id="GO:0032259">
    <property type="term" value="P:methylation"/>
    <property type="evidence" value="ECO:0007669"/>
    <property type="project" value="UniProtKB-KW"/>
</dbReference>
<comment type="catalytic activity">
    <reaction evidence="7">
        <text>a 2'-deoxyadenosine in DNA + S-adenosyl-L-methionine = an N(6)-methyl-2'-deoxyadenosine in DNA + S-adenosyl-L-homocysteine + H(+)</text>
        <dbReference type="Rhea" id="RHEA:15197"/>
        <dbReference type="Rhea" id="RHEA-COMP:12418"/>
        <dbReference type="Rhea" id="RHEA-COMP:12419"/>
        <dbReference type="ChEBI" id="CHEBI:15378"/>
        <dbReference type="ChEBI" id="CHEBI:57856"/>
        <dbReference type="ChEBI" id="CHEBI:59789"/>
        <dbReference type="ChEBI" id="CHEBI:90615"/>
        <dbReference type="ChEBI" id="CHEBI:90616"/>
        <dbReference type="EC" id="2.1.1.72"/>
    </reaction>
</comment>
<dbReference type="PRINTS" id="PR00507">
    <property type="entry name" value="N12N6MTFRASE"/>
</dbReference>
<evidence type="ECO:0000256" key="7">
    <source>
        <dbReference type="ARBA" id="ARBA00047942"/>
    </source>
</evidence>
<protein>
    <recommendedName>
        <fullName evidence="1">site-specific DNA-methyltransferase (adenine-specific)</fullName>
        <ecNumber evidence="1">2.1.1.72</ecNumber>
    </recommendedName>
</protein>
<keyword evidence="4" id="KW-0949">S-adenosyl-L-methionine</keyword>
<organism evidence="9 10">
    <name type="scientific">Simiaoa sunii</name>
    <dbReference type="NCBI Taxonomy" id="2763672"/>
    <lineage>
        <taxon>Bacteria</taxon>
        <taxon>Bacillati</taxon>
        <taxon>Bacillota</taxon>
        <taxon>Clostridia</taxon>
        <taxon>Lachnospirales</taxon>
        <taxon>Lachnospiraceae</taxon>
        <taxon>Simiaoa</taxon>
    </lineage>
</organism>
<dbReference type="Pfam" id="PF07669">
    <property type="entry name" value="Eco57I"/>
    <property type="match status" value="1"/>
</dbReference>